<comment type="similarity">
    <text evidence="4">Belongs to the MsrA Met sulfoxide reductase family.</text>
</comment>
<sequence>MQQALFGGGCFWCVEAVYLELQGILKVTSGYAGGDTDNPTYEDICRGDTNHAEVILIDFDETQISYAQLLDVFFATHDPTTLNRQGNDVGTQYRSVIYYFNDAQRADAEQAISDLKAEGLEIVTELSPVPTFYSAEDYHQNFYARNPSQGYCNFAIPPKLMKLRSKFQALLKDSK</sequence>
<dbReference type="Proteomes" id="UP000196240">
    <property type="component" value="Unassembled WGS sequence"/>
</dbReference>
<keyword evidence="1 4" id="KW-0560">Oxidoreductase</keyword>
<reference evidence="6 7" key="1">
    <citation type="submission" date="2017-02" db="EMBL/GenBank/DDBJ databases">
        <authorList>
            <person name="Peterson S.W."/>
        </authorList>
    </citation>
    <scope>NUCLEOTIDE SEQUENCE [LARGE SCALE GENOMIC DNA]</scope>
    <source>
        <strain evidence="6">C6</strain>
    </source>
</reference>
<name>A0A1R7QA60_ACIJO</name>
<comment type="catalytic activity">
    <reaction evidence="2 4">
        <text>L-methionyl-[protein] + [thioredoxin]-disulfide + H2O = L-methionyl-(S)-S-oxide-[protein] + [thioredoxin]-dithiol</text>
        <dbReference type="Rhea" id="RHEA:14217"/>
        <dbReference type="Rhea" id="RHEA-COMP:10698"/>
        <dbReference type="Rhea" id="RHEA-COMP:10700"/>
        <dbReference type="Rhea" id="RHEA-COMP:12313"/>
        <dbReference type="Rhea" id="RHEA-COMP:12315"/>
        <dbReference type="ChEBI" id="CHEBI:15377"/>
        <dbReference type="ChEBI" id="CHEBI:16044"/>
        <dbReference type="ChEBI" id="CHEBI:29950"/>
        <dbReference type="ChEBI" id="CHEBI:44120"/>
        <dbReference type="ChEBI" id="CHEBI:50058"/>
        <dbReference type="EC" id="1.8.4.11"/>
    </reaction>
</comment>
<dbReference type="EMBL" id="FUUY01000002">
    <property type="protein sequence ID" value="SJX21151.1"/>
    <property type="molecule type" value="Genomic_DNA"/>
</dbReference>
<evidence type="ECO:0000256" key="1">
    <source>
        <dbReference type="ARBA" id="ARBA00023002"/>
    </source>
</evidence>
<gene>
    <name evidence="6" type="primary">mrsA</name>
    <name evidence="4" type="synonym">msrA</name>
    <name evidence="6" type="ORF">ACNJC6_00760</name>
</gene>
<dbReference type="GO" id="GO:0033744">
    <property type="term" value="F:L-methionine:thioredoxin-disulfide S-oxidoreductase activity"/>
    <property type="evidence" value="ECO:0007669"/>
    <property type="project" value="RHEA"/>
</dbReference>
<evidence type="ECO:0000256" key="3">
    <source>
        <dbReference type="ARBA" id="ARBA00048782"/>
    </source>
</evidence>
<dbReference type="NCBIfam" id="TIGR00401">
    <property type="entry name" value="msrA"/>
    <property type="match status" value="1"/>
</dbReference>
<evidence type="ECO:0000313" key="6">
    <source>
        <dbReference type="EMBL" id="SJX21151.1"/>
    </source>
</evidence>
<dbReference type="Pfam" id="PF01625">
    <property type="entry name" value="PMSR"/>
    <property type="match status" value="1"/>
</dbReference>
<dbReference type="GO" id="GO:0008113">
    <property type="term" value="F:peptide-methionine (S)-S-oxide reductase activity"/>
    <property type="evidence" value="ECO:0007669"/>
    <property type="project" value="UniProtKB-UniRule"/>
</dbReference>
<feature type="active site" evidence="4">
    <location>
        <position position="10"/>
    </location>
</feature>
<organism evidence="6 7">
    <name type="scientific">Acinetobacter johnsonii</name>
    <dbReference type="NCBI Taxonomy" id="40214"/>
    <lineage>
        <taxon>Bacteria</taxon>
        <taxon>Pseudomonadati</taxon>
        <taxon>Pseudomonadota</taxon>
        <taxon>Gammaproteobacteria</taxon>
        <taxon>Moraxellales</taxon>
        <taxon>Moraxellaceae</taxon>
        <taxon>Acinetobacter</taxon>
    </lineage>
</organism>
<evidence type="ECO:0000259" key="5">
    <source>
        <dbReference type="Pfam" id="PF01625"/>
    </source>
</evidence>
<evidence type="ECO:0000313" key="7">
    <source>
        <dbReference type="Proteomes" id="UP000196240"/>
    </source>
</evidence>
<protein>
    <recommendedName>
        <fullName evidence="4">Peptide methionine sulfoxide reductase MsrA</fullName>
        <shortName evidence="4">Protein-methionine-S-oxide reductase</shortName>
        <ecNumber evidence="4">1.8.4.11</ecNumber>
    </recommendedName>
    <alternativeName>
        <fullName evidence="4">Peptide-methionine (S)-S-oxide reductase</fullName>
        <shortName evidence="4">Peptide Met(O) reductase</shortName>
    </alternativeName>
</protein>
<dbReference type="HAMAP" id="MF_01401">
    <property type="entry name" value="MsrA"/>
    <property type="match status" value="1"/>
</dbReference>
<proteinExistence type="inferred from homology"/>
<dbReference type="RefSeq" id="WP_087011358.1">
    <property type="nucleotide sequence ID" value="NZ_FUUY01000002.1"/>
</dbReference>
<dbReference type="Gene3D" id="3.30.1060.10">
    <property type="entry name" value="Peptide methionine sulphoxide reductase MsrA"/>
    <property type="match status" value="1"/>
</dbReference>
<comment type="catalytic activity">
    <reaction evidence="3 4">
        <text>[thioredoxin]-disulfide + L-methionine + H2O = L-methionine (S)-S-oxide + [thioredoxin]-dithiol</text>
        <dbReference type="Rhea" id="RHEA:19993"/>
        <dbReference type="Rhea" id="RHEA-COMP:10698"/>
        <dbReference type="Rhea" id="RHEA-COMP:10700"/>
        <dbReference type="ChEBI" id="CHEBI:15377"/>
        <dbReference type="ChEBI" id="CHEBI:29950"/>
        <dbReference type="ChEBI" id="CHEBI:50058"/>
        <dbReference type="ChEBI" id="CHEBI:57844"/>
        <dbReference type="ChEBI" id="CHEBI:58772"/>
        <dbReference type="EC" id="1.8.4.11"/>
    </reaction>
</comment>
<dbReference type="EC" id="1.8.4.11" evidence="4"/>
<dbReference type="AlphaFoldDB" id="A0A1R7QA60"/>
<comment type="function">
    <text evidence="4">Has an important function as a repair enzyme for proteins that have been inactivated by oxidation. Catalyzes the reversible oxidation-reduction of methionine sulfoxide in proteins to methionine.</text>
</comment>
<feature type="domain" description="Peptide methionine sulphoxide reductase MsrA" evidence="5">
    <location>
        <begin position="3"/>
        <end position="153"/>
    </location>
</feature>
<dbReference type="PANTHER" id="PTHR43774">
    <property type="entry name" value="PEPTIDE METHIONINE SULFOXIDE REDUCTASE"/>
    <property type="match status" value="1"/>
</dbReference>
<evidence type="ECO:0000256" key="4">
    <source>
        <dbReference type="HAMAP-Rule" id="MF_01401"/>
    </source>
</evidence>
<evidence type="ECO:0000256" key="2">
    <source>
        <dbReference type="ARBA" id="ARBA00047806"/>
    </source>
</evidence>
<dbReference type="InterPro" id="IPR002569">
    <property type="entry name" value="Met_Sox_Rdtase_MsrA_dom"/>
</dbReference>
<dbReference type="SUPFAM" id="SSF55068">
    <property type="entry name" value="Peptide methionine sulfoxide reductase"/>
    <property type="match status" value="1"/>
</dbReference>
<accession>A0A1R7QA60</accession>
<dbReference type="PANTHER" id="PTHR43774:SF1">
    <property type="entry name" value="PEPTIDE METHIONINE SULFOXIDE REDUCTASE MSRA 2"/>
    <property type="match status" value="1"/>
</dbReference>
<dbReference type="InterPro" id="IPR036509">
    <property type="entry name" value="Met_Sox_Rdtase_MsrA_sf"/>
</dbReference>